<dbReference type="GO" id="GO:0035197">
    <property type="term" value="F:siRNA binding"/>
    <property type="evidence" value="ECO:0007669"/>
    <property type="project" value="TreeGrafter"/>
</dbReference>
<dbReference type="GO" id="GO:0070578">
    <property type="term" value="C:RISC-loading complex"/>
    <property type="evidence" value="ECO:0007669"/>
    <property type="project" value="TreeGrafter"/>
</dbReference>
<dbReference type="EnsemblMetazoa" id="XM_022813372">
    <property type="protein sequence ID" value="XP_022669107"/>
    <property type="gene ID" value="LOC111253655"/>
</dbReference>
<name>A0A7M7MDU5_VARDE</name>
<feature type="region of interest" description="Disordered" evidence="3">
    <location>
        <begin position="168"/>
        <end position="200"/>
    </location>
</feature>
<dbReference type="KEGG" id="vde:111253655"/>
<dbReference type="FunFam" id="3.30.160.20:FF:000007">
    <property type="entry name" value="Double-stranded RNA-binding protein Staufen homolog 1"/>
    <property type="match status" value="2"/>
</dbReference>
<dbReference type="GeneID" id="111253655"/>
<dbReference type="SMART" id="SM00358">
    <property type="entry name" value="DSRM"/>
    <property type="match status" value="3"/>
</dbReference>
<feature type="domain" description="DRBM" evidence="4">
    <location>
        <begin position="71"/>
        <end position="138"/>
    </location>
</feature>
<dbReference type="InterPro" id="IPR014720">
    <property type="entry name" value="dsRBD_dom"/>
</dbReference>
<dbReference type="Proteomes" id="UP000594260">
    <property type="component" value="Unplaced"/>
</dbReference>
<dbReference type="PANTHER" id="PTHR46205">
    <property type="entry name" value="LOQUACIOUS, ISOFORM B"/>
    <property type="match status" value="1"/>
</dbReference>
<feature type="compositionally biased region" description="Low complexity" evidence="3">
    <location>
        <begin position="27"/>
        <end position="41"/>
    </location>
</feature>
<dbReference type="GO" id="GO:0005634">
    <property type="term" value="C:nucleus"/>
    <property type="evidence" value="ECO:0007669"/>
    <property type="project" value="TreeGrafter"/>
</dbReference>
<dbReference type="CDD" id="cd19864">
    <property type="entry name" value="DSRM_PRKRA-like_rpt3"/>
    <property type="match status" value="1"/>
</dbReference>
<reference evidence="5" key="1">
    <citation type="submission" date="2021-01" db="UniProtKB">
        <authorList>
            <consortium name="EnsemblMetazoa"/>
        </authorList>
    </citation>
    <scope>IDENTIFICATION</scope>
</reference>
<protein>
    <recommendedName>
        <fullName evidence="4">DRBM domain-containing protein</fullName>
    </recommendedName>
</protein>
<dbReference type="AlphaFoldDB" id="A0A7M7MDU5"/>
<dbReference type="PROSITE" id="PS50137">
    <property type="entry name" value="DS_RBD"/>
    <property type="match status" value="2"/>
</dbReference>
<dbReference type="GO" id="GO:0030422">
    <property type="term" value="P:siRNA processing"/>
    <property type="evidence" value="ECO:0007669"/>
    <property type="project" value="TreeGrafter"/>
</dbReference>
<dbReference type="InterPro" id="IPR051247">
    <property type="entry name" value="RLC_Component"/>
</dbReference>
<dbReference type="CDD" id="cd19863">
    <property type="entry name" value="DSRM_PRKRA-like_rpt2"/>
    <property type="match status" value="1"/>
</dbReference>
<evidence type="ECO:0000313" key="6">
    <source>
        <dbReference type="Proteomes" id="UP000594260"/>
    </source>
</evidence>
<dbReference type="PANTHER" id="PTHR46205:SF3">
    <property type="entry name" value="LOQUACIOUS, ISOFORM B"/>
    <property type="match status" value="1"/>
</dbReference>
<evidence type="ECO:0000259" key="4">
    <source>
        <dbReference type="PROSITE" id="PS50137"/>
    </source>
</evidence>
<dbReference type="Gene3D" id="3.30.160.20">
    <property type="match status" value="3"/>
</dbReference>
<dbReference type="GO" id="GO:0005737">
    <property type="term" value="C:cytoplasm"/>
    <property type="evidence" value="ECO:0007669"/>
    <property type="project" value="TreeGrafter"/>
</dbReference>
<feature type="domain" description="DRBM" evidence="4">
    <location>
        <begin position="200"/>
        <end position="268"/>
    </location>
</feature>
<dbReference type="OMA" id="GYSCTWD"/>
<feature type="region of interest" description="Disordered" evidence="3">
    <location>
        <begin position="1"/>
        <end position="41"/>
    </location>
</feature>
<evidence type="ECO:0000256" key="3">
    <source>
        <dbReference type="SAM" id="MobiDB-lite"/>
    </source>
</evidence>
<keyword evidence="6" id="KW-1185">Reference proteome</keyword>
<organism evidence="5 6">
    <name type="scientific">Varroa destructor</name>
    <name type="common">Honeybee mite</name>
    <dbReference type="NCBI Taxonomy" id="109461"/>
    <lineage>
        <taxon>Eukaryota</taxon>
        <taxon>Metazoa</taxon>
        <taxon>Ecdysozoa</taxon>
        <taxon>Arthropoda</taxon>
        <taxon>Chelicerata</taxon>
        <taxon>Arachnida</taxon>
        <taxon>Acari</taxon>
        <taxon>Parasitiformes</taxon>
        <taxon>Mesostigmata</taxon>
        <taxon>Gamasina</taxon>
        <taxon>Dermanyssoidea</taxon>
        <taxon>Varroidae</taxon>
        <taxon>Varroa</taxon>
    </lineage>
</organism>
<sequence>MATMDPVWSTQTTGSGSPSVGLGGGPSLLPGPGPVTTAGSPAGAPGSLGFVGGEMLNAAAAASSAAHNQKTPISVLQEVCSRKSLTPEYKLISVEGAVHAPTFFYRVEVGEVFATASGQSKKKAKHCAAKVLIEKIVEDDCGPLVFLKPLLLEGIVGMSDGLGSEKEGSSAAAALNTSGASDTVNGGGSDAGEDDGIPGNPVGQLQELCMKKRWRPPFYETQMEEGLPHERMFGIMCVVNTFTEIGFGKSKRLAKRQAAYKMIQLIEKLQTTGTTNGESGGLEVKFSELADEMRDLQIVKTEPIPTITAKHSQQVSNILKQLKSSNGPQLNDLQYKNLSTSGLNYTGLLREIADEQKFEVTYIPAETVEGRATCLCHLTTLPLAVCFGIGETEELAKMNASHNALQYLKIMTRKK</sequence>
<dbReference type="Pfam" id="PF00035">
    <property type="entry name" value="dsrm"/>
    <property type="match status" value="2"/>
</dbReference>
<dbReference type="GO" id="GO:0003725">
    <property type="term" value="F:double-stranded RNA binding"/>
    <property type="evidence" value="ECO:0007669"/>
    <property type="project" value="TreeGrafter"/>
</dbReference>
<dbReference type="RefSeq" id="XP_022669107.1">
    <property type="nucleotide sequence ID" value="XM_022813372.1"/>
</dbReference>
<dbReference type="CDD" id="cd19862">
    <property type="entry name" value="DSRM_PRKRA-like_rpt1"/>
    <property type="match status" value="1"/>
</dbReference>
<keyword evidence="1 2" id="KW-0694">RNA-binding</keyword>
<dbReference type="InParanoid" id="A0A7M7MDU5"/>
<dbReference type="FunCoup" id="A0A7M7MDU5">
    <property type="interactions" value="324"/>
</dbReference>
<proteinExistence type="predicted"/>
<dbReference type="GO" id="GO:0070920">
    <property type="term" value="P:regulation of regulatory ncRNA processing"/>
    <property type="evidence" value="ECO:0007669"/>
    <property type="project" value="TreeGrafter"/>
</dbReference>
<dbReference type="GO" id="GO:0016442">
    <property type="term" value="C:RISC complex"/>
    <property type="evidence" value="ECO:0007669"/>
    <property type="project" value="TreeGrafter"/>
</dbReference>
<dbReference type="SUPFAM" id="SSF54768">
    <property type="entry name" value="dsRNA-binding domain-like"/>
    <property type="match status" value="3"/>
</dbReference>
<dbReference type="OrthoDB" id="10056847at2759"/>
<evidence type="ECO:0000313" key="5">
    <source>
        <dbReference type="EnsemblMetazoa" id="XP_022669107"/>
    </source>
</evidence>
<evidence type="ECO:0000256" key="1">
    <source>
        <dbReference type="ARBA" id="ARBA00022884"/>
    </source>
</evidence>
<evidence type="ECO:0000256" key="2">
    <source>
        <dbReference type="PROSITE-ProRule" id="PRU00266"/>
    </source>
</evidence>
<accession>A0A7M7MDU5</accession>